<dbReference type="GO" id="GO:0016020">
    <property type="term" value="C:membrane"/>
    <property type="evidence" value="ECO:0007669"/>
    <property type="project" value="UniProtKB-SubCell"/>
</dbReference>
<evidence type="ECO:0000256" key="5">
    <source>
        <dbReference type="ARBA" id="ARBA00023136"/>
    </source>
</evidence>
<dbReference type="Pfam" id="PF04884">
    <property type="entry name" value="UVB_sens_prot"/>
    <property type="match status" value="1"/>
</dbReference>
<evidence type="ECO:0000256" key="2">
    <source>
        <dbReference type="ARBA" id="ARBA00007558"/>
    </source>
</evidence>
<organism evidence="7 8">
    <name type="scientific">Triparma laevis f. longispina</name>
    <dbReference type="NCBI Taxonomy" id="1714387"/>
    <lineage>
        <taxon>Eukaryota</taxon>
        <taxon>Sar</taxon>
        <taxon>Stramenopiles</taxon>
        <taxon>Ochrophyta</taxon>
        <taxon>Bolidophyceae</taxon>
        <taxon>Parmales</taxon>
        <taxon>Triparmaceae</taxon>
        <taxon>Triparma</taxon>
    </lineage>
</organism>
<evidence type="ECO:0000259" key="6">
    <source>
        <dbReference type="Pfam" id="PF04884"/>
    </source>
</evidence>
<comment type="caution">
    <text evidence="7">The sequence shown here is derived from an EMBL/GenBank/DDBJ whole genome shotgun (WGS) entry which is preliminary data.</text>
</comment>
<comment type="subcellular location">
    <subcellularLocation>
        <location evidence="1">Membrane</location>
    </subcellularLocation>
</comment>
<evidence type="ECO:0000313" key="7">
    <source>
        <dbReference type="EMBL" id="GMI08133.1"/>
    </source>
</evidence>
<evidence type="ECO:0000313" key="8">
    <source>
        <dbReference type="Proteomes" id="UP001165122"/>
    </source>
</evidence>
<protein>
    <recommendedName>
        <fullName evidence="6">Protein root UVB sensitive/RUS domain-containing protein</fullName>
    </recommendedName>
</protein>
<dbReference type="PANTHER" id="PTHR12770">
    <property type="entry name" value="RUS1 FAMILY PROTEIN C16ORF58"/>
    <property type="match status" value="1"/>
</dbReference>
<keyword evidence="4" id="KW-1133">Transmembrane helix</keyword>
<keyword evidence="8" id="KW-1185">Reference proteome</keyword>
<dbReference type="InterPro" id="IPR054549">
    <property type="entry name" value="UVB_sens_RUS_dom"/>
</dbReference>
<name>A0A9W7CGB6_9STRA</name>
<comment type="similarity">
    <text evidence="2">Belongs to the RUS1 family.</text>
</comment>
<dbReference type="Proteomes" id="UP001165122">
    <property type="component" value="Unassembled WGS sequence"/>
</dbReference>
<evidence type="ECO:0000256" key="3">
    <source>
        <dbReference type="ARBA" id="ARBA00022692"/>
    </source>
</evidence>
<keyword evidence="5" id="KW-0472">Membrane</keyword>
<sequence length="263" mass="29117">MGIGDAVATPIAAALIWAFRDGLGMIVGLLFSGTNSHAFKGYVLQYRLFADVINDVGMLVDITLPFFDSKFYNLGYAISTSCKAICGVAAGATRGSILMSFTDGRDTSEITSKESAQETAITVIGIMCGVVVGGWVEEWRFLWFGFWTFVHVYANYKAVKSVKFKQLNFPRLKTLILNDKIVNPTEMDEPVFGFWDMLRGSNIDLGCSLAEIGMSTVDIQEVKSKKYMLKKINGRTKVRHCDKNMQLVASLLVVSAAFVSYRF</sequence>
<accession>A0A9W7CGB6</accession>
<keyword evidence="3" id="KW-0812">Transmembrane</keyword>
<reference evidence="8" key="1">
    <citation type="journal article" date="2023" name="Commun. Biol.">
        <title>Genome analysis of Parmales, the sister group of diatoms, reveals the evolutionary specialization of diatoms from phago-mixotrophs to photoautotrophs.</title>
        <authorList>
            <person name="Ban H."/>
            <person name="Sato S."/>
            <person name="Yoshikawa S."/>
            <person name="Yamada K."/>
            <person name="Nakamura Y."/>
            <person name="Ichinomiya M."/>
            <person name="Sato N."/>
            <person name="Blanc-Mathieu R."/>
            <person name="Endo H."/>
            <person name="Kuwata A."/>
            <person name="Ogata H."/>
        </authorList>
    </citation>
    <scope>NUCLEOTIDE SEQUENCE [LARGE SCALE GENOMIC DNA]</scope>
    <source>
        <strain evidence="8">NIES 3700</strain>
    </source>
</reference>
<dbReference type="EMBL" id="BRXW01000119">
    <property type="protein sequence ID" value="GMI08133.1"/>
    <property type="molecule type" value="Genomic_DNA"/>
</dbReference>
<evidence type="ECO:0000256" key="4">
    <source>
        <dbReference type="ARBA" id="ARBA00022989"/>
    </source>
</evidence>
<dbReference type="InterPro" id="IPR006968">
    <property type="entry name" value="RUS_fam"/>
</dbReference>
<proteinExistence type="inferred from homology"/>
<dbReference type="AlphaFoldDB" id="A0A9W7CGB6"/>
<feature type="domain" description="Protein root UVB sensitive/RUS" evidence="6">
    <location>
        <begin position="1"/>
        <end position="176"/>
    </location>
</feature>
<evidence type="ECO:0000256" key="1">
    <source>
        <dbReference type="ARBA" id="ARBA00004370"/>
    </source>
</evidence>
<gene>
    <name evidence="7" type="ORF">TrLO_g14307</name>
</gene>
<dbReference type="OrthoDB" id="364779at2759"/>
<dbReference type="PANTHER" id="PTHR12770:SF31">
    <property type="entry name" value="RUS FAMILY MEMBER 1"/>
    <property type="match status" value="1"/>
</dbReference>